<evidence type="ECO:0000256" key="3">
    <source>
        <dbReference type="ARBA" id="ARBA00022840"/>
    </source>
</evidence>
<dbReference type="AlphaFoldDB" id="A0A6S7EPQ3"/>
<keyword evidence="2" id="KW-0547">Nucleotide-binding</keyword>
<dbReference type="InterPro" id="IPR014721">
    <property type="entry name" value="Ribsml_uS5_D2-typ_fold_subgr"/>
</dbReference>
<dbReference type="PRINTS" id="PR01657">
    <property type="entry name" value="MCMFAMILY"/>
</dbReference>
<dbReference type="PANTHER" id="PTHR32039">
    <property type="entry name" value="MAGNESIUM-CHELATASE SUBUNIT CHLI"/>
    <property type="match status" value="1"/>
</dbReference>
<keyword evidence="3" id="KW-0067">ATP-binding</keyword>
<accession>A0A6S7EPQ3</accession>
<dbReference type="Proteomes" id="UP000494105">
    <property type="component" value="Unassembled WGS sequence"/>
</dbReference>
<dbReference type="Gene3D" id="3.40.50.300">
    <property type="entry name" value="P-loop containing nucleotide triphosphate hydrolases"/>
    <property type="match status" value="1"/>
</dbReference>
<dbReference type="InterPro" id="IPR045006">
    <property type="entry name" value="CHLI-like"/>
</dbReference>
<comment type="similarity">
    <text evidence="1">Belongs to the Mg-chelatase subunits D/I family. ComM subfamily.</text>
</comment>
<sequence>MTLAVLASRALSGLHAHAVRVETHLGPGLPSFNVVGLADTEVRESRERVRAAILNSGFDFPPGRITVNLSPADIPKESGRFDLPIALGLLLASGQLAAPSGTEEAGEPRATDPSLADLVLAGELSLTGALVPVAAPLVIALSVARDTPGATLILPSGSAEEAAWVPDLRVLSARSLADVAAHAAGAHLLPDAVPKAWPQAPPAPCLSDVRGQVGARRALEVAAAGGHSLLMVGPPGAGKSMLAARLPGLLPPLDRSQALEAAAVAALAGCPQSLMGQPPFRAPHHSASVAALVGGGSRPRPGEISLAHNGVLFLDELPEYSRRTLEALREPLEAGRVVISRALHAAQFPAQFQLVAAMNPCPCGWRGHPGRACGCTPDQVARYVGKISGPLLDRIDLHVALPPSDPEAMAGPSGEASSLVRERVRQSRQRQIERQGKLNALLSGPELDRYCVMQPNAQALLFQAMRRLSGSGRALHRALRVARSIADLGGADVIDASHVAQAVQYRRPGL</sequence>
<dbReference type="InterPro" id="IPR004482">
    <property type="entry name" value="Mg_chelat-rel"/>
</dbReference>
<reference evidence="5 6" key="1">
    <citation type="submission" date="2020-04" db="EMBL/GenBank/DDBJ databases">
        <authorList>
            <person name="De Canck E."/>
        </authorList>
    </citation>
    <scope>NUCLEOTIDE SEQUENCE [LARGE SCALE GENOMIC DNA]</scope>
    <source>
        <strain evidence="5 6">LMG 1861</strain>
    </source>
</reference>
<dbReference type="Gene3D" id="3.30.230.10">
    <property type="match status" value="1"/>
</dbReference>
<dbReference type="GO" id="GO:0005524">
    <property type="term" value="F:ATP binding"/>
    <property type="evidence" value="ECO:0007669"/>
    <property type="project" value="UniProtKB-KW"/>
</dbReference>
<dbReference type="InterPro" id="IPR000523">
    <property type="entry name" value="Mg_chelatse_chII-like_cat_dom"/>
</dbReference>
<proteinExistence type="inferred from homology"/>
<dbReference type="InterPro" id="IPR001208">
    <property type="entry name" value="MCM_dom"/>
</dbReference>
<dbReference type="NCBIfam" id="TIGR00368">
    <property type="entry name" value="YifB family Mg chelatase-like AAA ATPase"/>
    <property type="match status" value="1"/>
</dbReference>
<evidence type="ECO:0000256" key="1">
    <source>
        <dbReference type="ARBA" id="ARBA00006354"/>
    </source>
</evidence>
<evidence type="ECO:0000256" key="2">
    <source>
        <dbReference type="ARBA" id="ARBA00022741"/>
    </source>
</evidence>
<dbReference type="EMBL" id="CADILD010000004">
    <property type="protein sequence ID" value="CAB3916812.1"/>
    <property type="molecule type" value="Genomic_DNA"/>
</dbReference>
<dbReference type="GO" id="GO:0003677">
    <property type="term" value="F:DNA binding"/>
    <property type="evidence" value="ECO:0007669"/>
    <property type="project" value="InterPro"/>
</dbReference>
<feature type="domain" description="AAA+ ATPase" evidence="4">
    <location>
        <begin position="225"/>
        <end position="405"/>
    </location>
</feature>
<dbReference type="InterPro" id="IPR025158">
    <property type="entry name" value="Mg_chelat-rel_C"/>
</dbReference>
<evidence type="ECO:0000259" key="4">
    <source>
        <dbReference type="SMART" id="SM00382"/>
    </source>
</evidence>
<dbReference type="InterPro" id="IPR020568">
    <property type="entry name" value="Ribosomal_Su5_D2-typ_SF"/>
</dbReference>
<dbReference type="Pfam" id="PF01078">
    <property type="entry name" value="Mg_chelatase"/>
    <property type="match status" value="1"/>
</dbReference>
<evidence type="ECO:0000313" key="5">
    <source>
        <dbReference type="EMBL" id="CAB3916812.1"/>
    </source>
</evidence>
<evidence type="ECO:0000313" key="6">
    <source>
        <dbReference type="Proteomes" id="UP000494105"/>
    </source>
</evidence>
<dbReference type="InterPro" id="IPR027417">
    <property type="entry name" value="P-loop_NTPase"/>
</dbReference>
<gene>
    <name evidence="5" type="primary">comM</name>
    <name evidence="5" type="ORF">LMG1861_05133</name>
</gene>
<dbReference type="SMART" id="SM00382">
    <property type="entry name" value="AAA"/>
    <property type="match status" value="1"/>
</dbReference>
<dbReference type="SUPFAM" id="SSF54211">
    <property type="entry name" value="Ribosomal protein S5 domain 2-like"/>
    <property type="match status" value="1"/>
</dbReference>
<protein>
    <submittedName>
        <fullName evidence="5">Competence protein ComM</fullName>
    </submittedName>
</protein>
<organism evidence="5 6">
    <name type="scientific">Achromobacter piechaudii</name>
    <dbReference type="NCBI Taxonomy" id="72556"/>
    <lineage>
        <taxon>Bacteria</taxon>
        <taxon>Pseudomonadati</taxon>
        <taxon>Pseudomonadota</taxon>
        <taxon>Betaproteobacteria</taxon>
        <taxon>Burkholderiales</taxon>
        <taxon>Alcaligenaceae</taxon>
        <taxon>Achromobacter</taxon>
    </lineage>
</organism>
<dbReference type="RefSeq" id="WP_175129847.1">
    <property type="nucleotide sequence ID" value="NZ_CADILD010000004.1"/>
</dbReference>
<name>A0A6S7EPQ3_9BURK</name>
<dbReference type="Pfam" id="PF13335">
    <property type="entry name" value="Mg_chelatase_C"/>
    <property type="match status" value="1"/>
</dbReference>
<dbReference type="InterPro" id="IPR003593">
    <property type="entry name" value="AAA+_ATPase"/>
</dbReference>
<dbReference type="SUPFAM" id="SSF52540">
    <property type="entry name" value="P-loop containing nucleoside triphosphate hydrolases"/>
    <property type="match status" value="1"/>
</dbReference>
<dbReference type="PANTHER" id="PTHR32039:SF7">
    <property type="entry name" value="COMPETENCE PROTEIN COMM"/>
    <property type="match status" value="1"/>
</dbReference>
<dbReference type="Pfam" id="PF13541">
    <property type="entry name" value="ChlI"/>
    <property type="match status" value="1"/>
</dbReference>